<keyword evidence="3" id="KW-0964">Secreted</keyword>
<comment type="subcellular location">
    <subcellularLocation>
        <location evidence="1">Secreted</location>
    </subcellularLocation>
</comment>
<organism evidence="5">
    <name type="scientific">Ostrea edulis</name>
    <name type="common">Native oyster</name>
    <name type="synonym">European flat oyster</name>
    <dbReference type="NCBI Taxonomy" id="37623"/>
    <lineage>
        <taxon>Eukaryota</taxon>
        <taxon>Metazoa</taxon>
        <taxon>Spiralia</taxon>
        <taxon>Lophotrochozoa</taxon>
        <taxon>Mollusca</taxon>
        <taxon>Bivalvia</taxon>
        <taxon>Autobranchia</taxon>
        <taxon>Pteriomorphia</taxon>
        <taxon>Ostreida</taxon>
        <taxon>Ostreoidea</taxon>
        <taxon>Ostreidae</taxon>
        <taxon>Ostrea</taxon>
    </lineage>
</organism>
<feature type="domain" description="MD-2-related lipid-recognition" evidence="4">
    <location>
        <begin position="3"/>
        <end position="73"/>
    </location>
</feature>
<dbReference type="OrthoDB" id="4937502at2759"/>
<evidence type="ECO:0000313" key="5">
    <source>
        <dbReference type="EMBL" id="AFA34359.1"/>
    </source>
</evidence>
<name>H6BD27_OSTED</name>
<dbReference type="EMBL" id="JF744652">
    <property type="protein sequence ID" value="AFA34359.1"/>
    <property type="molecule type" value="mRNA"/>
</dbReference>
<dbReference type="GO" id="GO:0005576">
    <property type="term" value="C:extracellular region"/>
    <property type="evidence" value="ECO:0007669"/>
    <property type="project" value="UniProtKB-SubCell"/>
</dbReference>
<dbReference type="InterPro" id="IPR014756">
    <property type="entry name" value="Ig_E-set"/>
</dbReference>
<dbReference type="AlphaFoldDB" id="H6BD27"/>
<reference evidence="5" key="1">
    <citation type="journal article" date="2012" name="Gene">
        <title>Identification and expression of immune genes in the flat oyster Ostrea edulis in response to bonamiosis.</title>
        <authorList>
            <person name="Martin-Gomez L."/>
            <person name="Villalba A."/>
            <person name="Abollo E."/>
        </authorList>
    </citation>
    <scope>NUCLEOTIDE SEQUENCE</scope>
</reference>
<dbReference type="FunFam" id="2.60.40.770:FF:000001">
    <property type="entry name" value="NPC intracellular cholesterol transporter 2"/>
    <property type="match status" value="1"/>
</dbReference>
<dbReference type="InterPro" id="IPR003172">
    <property type="entry name" value="ML_dom"/>
</dbReference>
<evidence type="ECO:0000256" key="2">
    <source>
        <dbReference type="ARBA" id="ARBA00006370"/>
    </source>
</evidence>
<proteinExistence type="evidence at transcript level"/>
<sequence>VVAAEVPLPFNPPNTNGCVNSGIACPVVVGKSYSYVNTIPVLTSYPKLRLVVKYELKNESDKTVFCVEVPAQIQ</sequence>
<accession>H6BD27</accession>
<evidence type="ECO:0000256" key="1">
    <source>
        <dbReference type="ARBA" id="ARBA00004613"/>
    </source>
</evidence>
<dbReference type="Gene3D" id="2.60.40.770">
    <property type="match status" value="1"/>
</dbReference>
<dbReference type="SUPFAM" id="SSF81296">
    <property type="entry name" value="E set domains"/>
    <property type="match status" value="1"/>
</dbReference>
<feature type="non-terminal residue" evidence="5">
    <location>
        <position position="1"/>
    </location>
</feature>
<evidence type="ECO:0000259" key="4">
    <source>
        <dbReference type="Pfam" id="PF02221"/>
    </source>
</evidence>
<comment type="similarity">
    <text evidence="2">Belongs to the NPC2 family.</text>
</comment>
<protein>
    <submittedName>
        <fullName evidence="5">Epidimal secretory protein E1</fullName>
    </submittedName>
</protein>
<dbReference type="Pfam" id="PF02221">
    <property type="entry name" value="E1_DerP2_DerF2"/>
    <property type="match status" value="1"/>
</dbReference>
<evidence type="ECO:0000256" key="3">
    <source>
        <dbReference type="ARBA" id="ARBA00022525"/>
    </source>
</evidence>